<comment type="caution">
    <text evidence="8">The sequence shown here is derived from an EMBL/GenBank/DDBJ whole genome shotgun (WGS) entry which is preliminary data.</text>
</comment>
<evidence type="ECO:0000256" key="3">
    <source>
        <dbReference type="ARBA" id="ARBA00022692"/>
    </source>
</evidence>
<keyword evidence="2" id="KW-1003">Cell membrane</keyword>
<evidence type="ECO:0000313" key="8">
    <source>
        <dbReference type="EMBL" id="GIJ48039.1"/>
    </source>
</evidence>
<dbReference type="PANTHER" id="PTHR42688:SF1">
    <property type="entry name" value="BLR5212 PROTEIN"/>
    <property type="match status" value="1"/>
</dbReference>
<reference evidence="8" key="1">
    <citation type="submission" date="2021-01" db="EMBL/GenBank/DDBJ databases">
        <title>Whole genome shotgun sequence of Virgisporangium aliadipatigenens NBRC 105644.</title>
        <authorList>
            <person name="Komaki H."/>
            <person name="Tamura T."/>
        </authorList>
    </citation>
    <scope>NUCLEOTIDE SEQUENCE</scope>
    <source>
        <strain evidence="8">NBRC 105644</strain>
    </source>
</reference>
<dbReference type="InterPro" id="IPR036259">
    <property type="entry name" value="MFS_trans_sf"/>
</dbReference>
<evidence type="ECO:0000259" key="7">
    <source>
        <dbReference type="PROSITE" id="PS50850"/>
    </source>
</evidence>
<feature type="transmembrane region" description="Helical" evidence="6">
    <location>
        <begin position="69"/>
        <end position="89"/>
    </location>
</feature>
<proteinExistence type="predicted"/>
<comment type="subcellular location">
    <subcellularLocation>
        <location evidence="1">Cell membrane</location>
        <topology evidence="1">Multi-pass membrane protein</topology>
    </subcellularLocation>
</comment>
<keyword evidence="4 6" id="KW-1133">Transmembrane helix</keyword>
<dbReference type="PANTHER" id="PTHR42688">
    <property type="entry name" value="CONSERVED PROTEIN"/>
    <property type="match status" value="1"/>
</dbReference>
<protein>
    <recommendedName>
        <fullName evidence="7">Major facilitator superfamily (MFS) profile domain-containing protein</fullName>
    </recommendedName>
</protein>
<evidence type="ECO:0000313" key="9">
    <source>
        <dbReference type="Proteomes" id="UP000619260"/>
    </source>
</evidence>
<dbReference type="AlphaFoldDB" id="A0A8J4DRU3"/>
<evidence type="ECO:0000256" key="5">
    <source>
        <dbReference type="ARBA" id="ARBA00023136"/>
    </source>
</evidence>
<evidence type="ECO:0000256" key="1">
    <source>
        <dbReference type="ARBA" id="ARBA00004651"/>
    </source>
</evidence>
<dbReference type="InterPro" id="IPR011701">
    <property type="entry name" value="MFS"/>
</dbReference>
<dbReference type="Gene3D" id="1.20.1250.20">
    <property type="entry name" value="MFS general substrate transporter like domains"/>
    <property type="match status" value="1"/>
</dbReference>
<keyword evidence="5 6" id="KW-0472">Membrane</keyword>
<keyword evidence="9" id="KW-1185">Reference proteome</keyword>
<gene>
    <name evidence="8" type="ORF">Val02_49250</name>
</gene>
<dbReference type="GO" id="GO:0022857">
    <property type="term" value="F:transmembrane transporter activity"/>
    <property type="evidence" value="ECO:0007669"/>
    <property type="project" value="InterPro"/>
</dbReference>
<evidence type="ECO:0000256" key="6">
    <source>
        <dbReference type="SAM" id="Phobius"/>
    </source>
</evidence>
<organism evidence="8 9">
    <name type="scientific">Virgisporangium aliadipatigenens</name>
    <dbReference type="NCBI Taxonomy" id="741659"/>
    <lineage>
        <taxon>Bacteria</taxon>
        <taxon>Bacillati</taxon>
        <taxon>Actinomycetota</taxon>
        <taxon>Actinomycetes</taxon>
        <taxon>Micromonosporales</taxon>
        <taxon>Micromonosporaceae</taxon>
        <taxon>Virgisporangium</taxon>
    </lineage>
</organism>
<sequence>MLPAAVAGVLVWGAAVGLQDSTVKALVADLVPRERRATAYGVFAAVQGAGALVGGVAAGFLYDRSVAGLIAAVALTQAVALAMVIGVLASRCPAGDGSRPG</sequence>
<dbReference type="PROSITE" id="PS50850">
    <property type="entry name" value="MFS"/>
    <property type="match status" value="1"/>
</dbReference>
<accession>A0A8J4DRU3</accession>
<dbReference type="GO" id="GO:0005886">
    <property type="term" value="C:plasma membrane"/>
    <property type="evidence" value="ECO:0007669"/>
    <property type="project" value="UniProtKB-SubCell"/>
</dbReference>
<feature type="transmembrane region" description="Helical" evidence="6">
    <location>
        <begin position="41"/>
        <end position="62"/>
    </location>
</feature>
<evidence type="ECO:0000256" key="4">
    <source>
        <dbReference type="ARBA" id="ARBA00022989"/>
    </source>
</evidence>
<dbReference type="InterPro" id="IPR020846">
    <property type="entry name" value="MFS_dom"/>
</dbReference>
<feature type="domain" description="Major facilitator superfamily (MFS) profile" evidence="7">
    <location>
        <begin position="1"/>
        <end position="101"/>
    </location>
</feature>
<name>A0A8J4DRU3_9ACTN</name>
<dbReference type="Pfam" id="PF07690">
    <property type="entry name" value="MFS_1"/>
    <property type="match status" value="1"/>
</dbReference>
<dbReference type="SUPFAM" id="SSF103473">
    <property type="entry name" value="MFS general substrate transporter"/>
    <property type="match status" value="1"/>
</dbReference>
<dbReference type="Proteomes" id="UP000619260">
    <property type="component" value="Unassembled WGS sequence"/>
</dbReference>
<dbReference type="InterPro" id="IPR052425">
    <property type="entry name" value="Uncharacterized_MFS-type"/>
</dbReference>
<keyword evidence="3 6" id="KW-0812">Transmembrane</keyword>
<evidence type="ECO:0000256" key="2">
    <source>
        <dbReference type="ARBA" id="ARBA00022475"/>
    </source>
</evidence>
<dbReference type="EMBL" id="BOPF01000018">
    <property type="protein sequence ID" value="GIJ48039.1"/>
    <property type="molecule type" value="Genomic_DNA"/>
</dbReference>